<dbReference type="EMBL" id="AWGA01000011">
    <property type="protein sequence ID" value="TEA28008.1"/>
    <property type="molecule type" value="Genomic_DNA"/>
</dbReference>
<keyword evidence="3" id="KW-1185">Reference proteome</keyword>
<dbReference type="Gene3D" id="2.130.10.30">
    <property type="entry name" value="Regulator of chromosome condensation 1/beta-lactamase-inhibitor protein II"/>
    <property type="match status" value="2"/>
</dbReference>
<dbReference type="InterPro" id="IPR000408">
    <property type="entry name" value="Reg_chr_condens"/>
</dbReference>
<evidence type="ECO:0000313" key="2">
    <source>
        <dbReference type="EMBL" id="TEA28008.1"/>
    </source>
</evidence>
<organism evidence="2 3">
    <name type="scientific">Candidatus Schmidhempelia bombi str. Bimp</name>
    <dbReference type="NCBI Taxonomy" id="1387197"/>
    <lineage>
        <taxon>Bacteria</taxon>
        <taxon>Pseudomonadati</taxon>
        <taxon>Pseudomonadota</taxon>
        <taxon>Gammaproteobacteria</taxon>
        <taxon>Orbales</taxon>
        <taxon>Orbaceae</taxon>
        <taxon>Candidatus Schmidhempelia</taxon>
    </lineage>
</organism>
<gene>
    <name evidence="2" type="ORF">O970_00875</name>
</gene>
<dbReference type="PANTHER" id="PTHR45982:SF1">
    <property type="entry name" value="REGULATOR OF CHROMOSOME CONDENSATION"/>
    <property type="match status" value="1"/>
</dbReference>
<dbReference type="PROSITE" id="PS50012">
    <property type="entry name" value="RCC1_3"/>
    <property type="match status" value="3"/>
</dbReference>
<accession>A0AB94IES0</accession>
<dbReference type="Proteomes" id="UP000506160">
    <property type="component" value="Unassembled WGS sequence"/>
</dbReference>
<dbReference type="AlphaFoldDB" id="A0AB94IES0"/>
<dbReference type="PRINTS" id="PR00633">
    <property type="entry name" value="RCCNDNSATION"/>
</dbReference>
<evidence type="ECO:0000313" key="3">
    <source>
        <dbReference type="Proteomes" id="UP000506160"/>
    </source>
</evidence>
<protein>
    <recommendedName>
        <fullName evidence="4">Chromosome condensation regulator RCC1</fullName>
    </recommendedName>
</protein>
<dbReference type="SUPFAM" id="SSF50985">
    <property type="entry name" value="RCC1/BLIP-II"/>
    <property type="match status" value="1"/>
</dbReference>
<evidence type="ECO:0008006" key="4">
    <source>
        <dbReference type="Google" id="ProtNLM"/>
    </source>
</evidence>
<sequence length="443" mass="48880">MNRMCNMAKILITSILLLFSYLINLSAYAEETIISNDALLYAKVKPYDGSTYISPTVSLDTGLTISSKGIVYLWGYRGDGLQGNGEVGVGVQTPPTPVMKFVNDDLKIIDVKGGAYHFIALAEDNTVWGWGNNLFGQASPTNAAYITTPEKIMDNVIQIGAGEYMSYMLTKNGDVYTMGSQYYGQRGDGSGQDDLRKIIRKVILPEKIRLIGGGYESGYAVGYSGNIYAWGDNEDCAYGYARHDQQTGAQIFDDELCKGHDYVNPPELLNTHNIFNGNQIKYINGGQAYTTVLLENGKVYGIGRGASIGLNITTIYESLSGIPRQIPVPEPIQSIYVRYVGTVAIGNSGKLYTWGQTLFSAFPTIYGYTPTERKPNLEPGERIVKIDGGKEHFYYHTNKGRMFGVGYGAANKLDNRTPMNQAWPGARMYYVEDAIKAFESKKK</sequence>
<reference evidence="2 3" key="1">
    <citation type="journal article" date="2014" name="Appl. Environ. Microbiol.">
        <title>Genomic features of a bumble bee symbiont reflect its host environment.</title>
        <authorList>
            <person name="Martinson V.G."/>
            <person name="Magoc T."/>
            <person name="Koch H."/>
            <person name="Salzberg S.L."/>
            <person name="Moran N.A."/>
        </authorList>
    </citation>
    <scope>NUCLEOTIDE SEQUENCE [LARGE SCALE GENOMIC DNA]</scope>
    <source>
        <strain evidence="2 3">Bimp</strain>
    </source>
</reference>
<keyword evidence="1" id="KW-0732">Signal</keyword>
<dbReference type="Pfam" id="PF13540">
    <property type="entry name" value="RCC1_2"/>
    <property type="match status" value="2"/>
</dbReference>
<dbReference type="PANTHER" id="PTHR45982">
    <property type="entry name" value="REGULATOR OF CHROMOSOME CONDENSATION"/>
    <property type="match status" value="1"/>
</dbReference>
<name>A0AB94IES0_9GAMM</name>
<dbReference type="InterPro" id="IPR051553">
    <property type="entry name" value="Ran_GTPase-activating"/>
</dbReference>
<feature type="signal peptide" evidence="1">
    <location>
        <begin position="1"/>
        <end position="29"/>
    </location>
</feature>
<evidence type="ECO:0000256" key="1">
    <source>
        <dbReference type="SAM" id="SignalP"/>
    </source>
</evidence>
<proteinExistence type="predicted"/>
<feature type="chain" id="PRO_5044498822" description="Chromosome condensation regulator RCC1" evidence="1">
    <location>
        <begin position="30"/>
        <end position="443"/>
    </location>
</feature>
<dbReference type="InterPro" id="IPR009091">
    <property type="entry name" value="RCC1/BLIP-II"/>
</dbReference>
<comment type="caution">
    <text evidence="2">The sequence shown here is derived from an EMBL/GenBank/DDBJ whole genome shotgun (WGS) entry which is preliminary data.</text>
</comment>